<gene>
    <name evidence="2" type="ORF">EV141_1419</name>
</gene>
<dbReference type="AlphaFoldDB" id="A0A4Q7LTB6"/>
<sequence>MTDDPTLDTLDDATLRGIAYGRADSESERMRAQRAARILADRGDHARGAEALLPAAAPADEPAASADTVELDDDDPTGWWTRSRRIGAALLVGGLVVGAGAAIAYERLIPTLADDSLAVFEREESEADAPPIDQFGSGLPGESRLIGTVGDVDIYGVRTESGVLFGSSALGPQICLSGWAENVQFIPTTCTPETVFRENGLSGSVIGYDVTSVSASGIPDFTRVIAVEWGPRGPATVTDMSAEIAAAAGDAFSEAQRAAGDDLRLAETLAELEVAPEAVALLVDVVPPPSLGPAQIGELTTSELGTARVFASIHGGSAENPLVCVGVLALDEFSDNCVPVEVFRRDGITLGIPTASGTSFFSLDADSDGTVTIMEESR</sequence>
<comment type="caution">
    <text evidence="2">The sequence shown here is derived from an EMBL/GenBank/DDBJ whole genome shotgun (WGS) entry which is preliminary data.</text>
</comment>
<keyword evidence="1" id="KW-0472">Membrane</keyword>
<keyword evidence="1" id="KW-0812">Transmembrane</keyword>
<evidence type="ECO:0000256" key="1">
    <source>
        <dbReference type="SAM" id="Phobius"/>
    </source>
</evidence>
<evidence type="ECO:0000313" key="2">
    <source>
        <dbReference type="EMBL" id="RZS57701.1"/>
    </source>
</evidence>
<proteinExistence type="predicted"/>
<protein>
    <submittedName>
        <fullName evidence="2">Uncharacterized protein</fullName>
    </submittedName>
</protein>
<keyword evidence="3" id="KW-1185">Reference proteome</keyword>
<keyword evidence="1" id="KW-1133">Transmembrane helix</keyword>
<organism evidence="2 3">
    <name type="scientific">Microcella putealis</name>
    <dbReference type="NCBI Taxonomy" id="337005"/>
    <lineage>
        <taxon>Bacteria</taxon>
        <taxon>Bacillati</taxon>
        <taxon>Actinomycetota</taxon>
        <taxon>Actinomycetes</taxon>
        <taxon>Micrococcales</taxon>
        <taxon>Microbacteriaceae</taxon>
        <taxon>Microcella</taxon>
    </lineage>
</organism>
<name>A0A4Q7LTB6_9MICO</name>
<dbReference type="EMBL" id="SGWW01000002">
    <property type="protein sequence ID" value="RZS57701.1"/>
    <property type="molecule type" value="Genomic_DNA"/>
</dbReference>
<dbReference type="Proteomes" id="UP000293519">
    <property type="component" value="Unassembled WGS sequence"/>
</dbReference>
<dbReference type="RefSeq" id="WP_130485233.1">
    <property type="nucleotide sequence ID" value="NZ_SGWW01000002.1"/>
</dbReference>
<reference evidence="2 3" key="1">
    <citation type="journal article" date="2015" name="Stand. Genomic Sci.">
        <title>Genomic Encyclopedia of Bacterial and Archaeal Type Strains, Phase III: the genomes of soil and plant-associated and newly described type strains.</title>
        <authorList>
            <person name="Whitman W.B."/>
            <person name="Woyke T."/>
            <person name="Klenk H.P."/>
            <person name="Zhou Y."/>
            <person name="Lilburn T.G."/>
            <person name="Beck B.J."/>
            <person name="De Vos P."/>
            <person name="Vandamme P."/>
            <person name="Eisen J.A."/>
            <person name="Garrity G."/>
            <person name="Hugenholtz P."/>
            <person name="Kyrpides N.C."/>
        </authorList>
    </citation>
    <scope>NUCLEOTIDE SEQUENCE [LARGE SCALE GENOMIC DNA]</scope>
    <source>
        <strain evidence="2 3">CV2</strain>
    </source>
</reference>
<accession>A0A4Q7LTB6</accession>
<evidence type="ECO:0000313" key="3">
    <source>
        <dbReference type="Proteomes" id="UP000293519"/>
    </source>
</evidence>
<feature type="transmembrane region" description="Helical" evidence="1">
    <location>
        <begin position="86"/>
        <end position="105"/>
    </location>
</feature>